<proteinExistence type="predicted"/>
<feature type="region of interest" description="Disordered" evidence="6">
    <location>
        <begin position="314"/>
        <end position="454"/>
    </location>
</feature>
<reference evidence="7" key="3">
    <citation type="submission" date="2023-05" db="EMBL/GenBank/DDBJ databases">
        <authorList>
            <person name="Smith C.H."/>
        </authorList>
    </citation>
    <scope>NUCLEOTIDE SEQUENCE</scope>
    <source>
        <strain evidence="7">CHS0354</strain>
        <tissue evidence="7">Mantle</tissue>
    </source>
</reference>
<feature type="region of interest" description="Disordered" evidence="6">
    <location>
        <begin position="1"/>
        <end position="50"/>
    </location>
</feature>
<reference evidence="7" key="1">
    <citation type="journal article" date="2021" name="Genome Biol. Evol.">
        <title>A High-Quality Reference Genome for a Parasitic Bivalve with Doubly Uniparental Inheritance (Bivalvia: Unionida).</title>
        <authorList>
            <person name="Smith C.H."/>
        </authorList>
    </citation>
    <scope>NUCLEOTIDE SEQUENCE</scope>
    <source>
        <strain evidence="7">CHS0354</strain>
    </source>
</reference>
<feature type="compositionally biased region" description="Basic and acidic residues" evidence="6">
    <location>
        <begin position="264"/>
        <end position="280"/>
    </location>
</feature>
<feature type="coiled-coil region" evidence="5">
    <location>
        <begin position="1261"/>
        <end position="1316"/>
    </location>
</feature>
<feature type="coiled-coil region" evidence="5">
    <location>
        <begin position="1048"/>
        <end position="1131"/>
    </location>
</feature>
<dbReference type="PANTHER" id="PTHR44981:SF2">
    <property type="entry name" value="PERICENTRIN-LIKE PROTEIN, ISOFORM F"/>
    <property type="match status" value="1"/>
</dbReference>
<feature type="coiled-coil region" evidence="5">
    <location>
        <begin position="951"/>
        <end position="978"/>
    </location>
</feature>
<feature type="compositionally biased region" description="Low complexity" evidence="6">
    <location>
        <begin position="63"/>
        <end position="77"/>
    </location>
</feature>
<comment type="caution">
    <text evidence="7">The sequence shown here is derived from an EMBL/GenBank/DDBJ whole genome shotgun (WGS) entry which is preliminary data.</text>
</comment>
<evidence type="ECO:0000313" key="8">
    <source>
        <dbReference type="Proteomes" id="UP001195483"/>
    </source>
</evidence>
<feature type="region of interest" description="Disordered" evidence="6">
    <location>
        <begin position="63"/>
        <end position="152"/>
    </location>
</feature>
<sequence length="1332" mass="154489">MMKTSAADRELSDEEDAVKSGSGTGFSGGEQEDDAFKAKPPAPINNKFDPVNSILDKIDAELSSLTRSQSSSGTASTVIHRPSTQSADKDKTQSDDFSVSQLTSSIRSQSPWRSPHFSPNNSQRNGMDTGYGSGILSLRDMIPSDSPRRKTLADSFQNGSFIGHSDEDKHSKLVQNVVTAEASQVDEKFKEIMRKRKGGAEETDKGQSTDAETIRTEDFANKFQETLVYNSGTPPIYPKYTTSLSTPKSGSGRSILRVGTGHTSDADSIRTEDFESRFHDMVVPQTGESDLDGQGEDPIHTRVKLLLQATEKYHHEEAETDKNHVLPTSILKHSSSFLSDKPRPESSKKQHVQISPSPPKSFEDQMDRTELDDTLQSARADGSLRLGKKIETDSVEETRNEIARESEKIRLEMEKERLSKSLSPIRRPRDSRSPTRTMLSLSRSSESSAEFSGSQLSNFHDNKIKKSLSDQEKELKTELQTTHNALEVTKGALVETQRMLQELQAKVEDARSQLMLIEYKKENTKKEVDRLAEDANKKRRLLKEYEAQAHLREEEMKQFNSFGFTKEEAMQIIEESKSMKNRLRNLDALQLERDELIRQLETSKQELFQEQKHARTKMEELQEEVENVTNQMEQLQSEKDEATKQLKKVESAFRKMEKAKNEIIQETTKLYEEEKDKTRQERMETRKQSNREVEVLREEVLQLSQRLNELQDEHTEMEDMGIKLRNELHEAQQQTARERSARDSLIEEHKRTLQTLRKEMDAAMLQLQERLFLEKQQAIEQLRHELDQERREMAAKIEEKLSQQVADHSHVIRAKNEEIERLQKLVDRLEREKQKQEERFKEELKMEVHEAVNREHQAMQSERDWQIQQEKENLEIENRQKLKQLKDELEQEKKMKDSLETKLKEQREQLEDSRAQNKQGVHDKLIAVARAKELMRQEHLSDIDRIKETMKQEHMKELEKMHEKIRIQEEELHQLRAERASRLRAERDTLDHTERTLVDEVNEECLRTAAVLGISPRKVHLPSYRADNGYVPVNTFNGTKPMRITPTIAALQNNLAVFDSTLEEANLRACNEELCTNVEELKQELEVQRAMLARFQREKDSAVENLKKQMEKEKNEELDRLKKKLAKSMSTNKYHSNLYMPDNDVASLHHGYQYKYHPQSIRQTDYQQREIERLEREINKLAMNQSKMMEKHVNINDDTNYTKSLQHLQAKVKQLQDENNALRRTKSATFSSSVPDLSKPSLYSSANRRVMTPTRDQERMASALSHKLNEAHENSATMEEQQRRSRNVMSKKMVEMSKLQNELTNQAQELIHLEKAYTQLNNSLPPKPPTYI</sequence>
<dbReference type="InterPro" id="IPR028745">
    <property type="entry name" value="AKAP9/Pericentrin"/>
</dbReference>
<keyword evidence="2" id="KW-0963">Cytoplasm</keyword>
<dbReference type="GO" id="GO:0060090">
    <property type="term" value="F:molecular adaptor activity"/>
    <property type="evidence" value="ECO:0007669"/>
    <property type="project" value="InterPro"/>
</dbReference>
<accession>A0AAE0SA75</accession>
<feature type="compositionally biased region" description="Basic and acidic residues" evidence="6">
    <location>
        <begin position="314"/>
        <end position="324"/>
    </location>
</feature>
<dbReference type="GO" id="GO:0005813">
    <property type="term" value="C:centrosome"/>
    <property type="evidence" value="ECO:0007669"/>
    <property type="project" value="UniProtKB-SubCell"/>
</dbReference>
<comment type="subcellular location">
    <subcellularLocation>
        <location evidence="1">Cytoplasm</location>
        <location evidence="1">Cytoskeleton</location>
        <location evidence="1">Microtubule organizing center</location>
        <location evidence="1">Centrosome</location>
    </subcellularLocation>
</comment>
<feature type="compositionally biased region" description="Polar residues" evidence="6">
    <location>
        <begin position="95"/>
        <end position="126"/>
    </location>
</feature>
<gene>
    <name evidence="7" type="ORF">CHS0354_032858</name>
</gene>
<feature type="region of interest" description="Disordered" evidence="6">
    <location>
        <begin position="194"/>
        <end position="213"/>
    </location>
</feature>
<feature type="coiled-coil region" evidence="5">
    <location>
        <begin position="871"/>
        <end position="916"/>
    </location>
</feature>
<organism evidence="7 8">
    <name type="scientific">Potamilus streckersoni</name>
    <dbReference type="NCBI Taxonomy" id="2493646"/>
    <lineage>
        <taxon>Eukaryota</taxon>
        <taxon>Metazoa</taxon>
        <taxon>Spiralia</taxon>
        <taxon>Lophotrochozoa</taxon>
        <taxon>Mollusca</taxon>
        <taxon>Bivalvia</taxon>
        <taxon>Autobranchia</taxon>
        <taxon>Heteroconchia</taxon>
        <taxon>Palaeoheterodonta</taxon>
        <taxon>Unionida</taxon>
        <taxon>Unionoidea</taxon>
        <taxon>Unionidae</taxon>
        <taxon>Ambleminae</taxon>
        <taxon>Lampsilini</taxon>
        <taxon>Potamilus</taxon>
    </lineage>
</organism>
<evidence type="ECO:0000256" key="3">
    <source>
        <dbReference type="ARBA" id="ARBA00023054"/>
    </source>
</evidence>
<feature type="compositionally biased region" description="Basic and acidic residues" evidence="6">
    <location>
        <begin position="1"/>
        <end position="10"/>
    </location>
</feature>
<dbReference type="Proteomes" id="UP001195483">
    <property type="component" value="Unassembled WGS sequence"/>
</dbReference>
<feature type="compositionally biased region" description="Basic and acidic residues" evidence="6">
    <location>
        <begin position="361"/>
        <end position="371"/>
    </location>
</feature>
<dbReference type="EMBL" id="JAEAOA010001935">
    <property type="protein sequence ID" value="KAK3587650.1"/>
    <property type="molecule type" value="Genomic_DNA"/>
</dbReference>
<name>A0AAE0SA75_9BIVA</name>
<feature type="compositionally biased region" description="Low complexity" evidence="6">
    <location>
        <begin position="434"/>
        <end position="454"/>
    </location>
</feature>
<feature type="compositionally biased region" description="Polar residues" evidence="6">
    <location>
        <begin position="240"/>
        <end position="252"/>
    </location>
</feature>
<feature type="coiled-coil region" evidence="5">
    <location>
        <begin position="486"/>
        <end position="846"/>
    </location>
</feature>
<reference evidence="7" key="2">
    <citation type="journal article" date="2021" name="Genome Biol. Evol.">
        <title>Developing a high-quality reference genome for a parasitic bivalve with doubly uniparental inheritance (Bivalvia: Unionida).</title>
        <authorList>
            <person name="Smith C.H."/>
        </authorList>
    </citation>
    <scope>NUCLEOTIDE SEQUENCE</scope>
    <source>
        <strain evidence="7">CHS0354</strain>
        <tissue evidence="7">Mantle</tissue>
    </source>
</reference>
<evidence type="ECO:0000256" key="6">
    <source>
        <dbReference type="SAM" id="MobiDB-lite"/>
    </source>
</evidence>
<evidence type="ECO:0000256" key="2">
    <source>
        <dbReference type="ARBA" id="ARBA00022490"/>
    </source>
</evidence>
<feature type="compositionally biased region" description="Polar residues" evidence="6">
    <location>
        <begin position="1227"/>
        <end position="1247"/>
    </location>
</feature>
<protein>
    <submittedName>
        <fullName evidence="7">Uncharacterized protein</fullName>
    </submittedName>
</protein>
<keyword evidence="4" id="KW-0206">Cytoskeleton</keyword>
<feature type="coiled-coil region" evidence="5">
    <location>
        <begin position="1164"/>
        <end position="1225"/>
    </location>
</feature>
<evidence type="ECO:0000256" key="1">
    <source>
        <dbReference type="ARBA" id="ARBA00004300"/>
    </source>
</evidence>
<dbReference type="GO" id="GO:0007165">
    <property type="term" value="P:signal transduction"/>
    <property type="evidence" value="ECO:0007669"/>
    <property type="project" value="InterPro"/>
</dbReference>
<evidence type="ECO:0000256" key="5">
    <source>
        <dbReference type="SAM" id="Coils"/>
    </source>
</evidence>
<feature type="region of interest" description="Disordered" evidence="6">
    <location>
        <begin position="1226"/>
        <end position="1253"/>
    </location>
</feature>
<evidence type="ECO:0000313" key="7">
    <source>
        <dbReference type="EMBL" id="KAK3587650.1"/>
    </source>
</evidence>
<dbReference type="PANTHER" id="PTHR44981">
    <property type="entry name" value="PERICENTRIN-LIKE PROTEIN, ISOFORM F"/>
    <property type="match status" value="1"/>
</dbReference>
<keyword evidence="8" id="KW-1185">Reference proteome</keyword>
<feature type="region of interest" description="Disordered" evidence="6">
    <location>
        <begin position="230"/>
        <end position="297"/>
    </location>
</feature>
<feature type="compositionally biased region" description="Basic and acidic residues" evidence="6">
    <location>
        <begin position="388"/>
        <end position="419"/>
    </location>
</feature>
<keyword evidence="3 5" id="KW-0175">Coiled coil</keyword>
<evidence type="ECO:0000256" key="4">
    <source>
        <dbReference type="ARBA" id="ARBA00023212"/>
    </source>
</evidence>